<feature type="region of interest" description="Disordered" evidence="1">
    <location>
        <begin position="107"/>
        <end position="154"/>
    </location>
</feature>
<feature type="compositionally biased region" description="Polar residues" evidence="1">
    <location>
        <begin position="119"/>
        <end position="139"/>
    </location>
</feature>
<protein>
    <submittedName>
        <fullName evidence="2">Uncharacterized protein</fullName>
    </submittedName>
</protein>
<gene>
    <name evidence="2" type="ORF">SAMN04488056_102285</name>
</gene>
<dbReference type="STRING" id="655353.SAMN04488056_102285"/>
<feature type="compositionally biased region" description="Basic and acidic residues" evidence="1">
    <location>
        <begin position="144"/>
        <end position="154"/>
    </location>
</feature>
<accession>A0A1I5CN20</accession>
<sequence length="154" mass="16980">MFTRPITPLNTCVGRNVSEEYRDKLAHIFLASHAPTASHFTQLFANSARDFNAAKRTGRRLGLPEQTVGPIQYGIKLFSTNFMPVYPGSNQQDGVALKTSLCESGHTATPRELAPSFTHPYSPSGRMSQETNRHQSNMLSGFPEARRAEQGVNA</sequence>
<dbReference type="Proteomes" id="UP000199236">
    <property type="component" value="Unassembled WGS sequence"/>
</dbReference>
<keyword evidence="3" id="KW-1185">Reference proteome</keyword>
<dbReference type="EMBL" id="FOVR01000002">
    <property type="protein sequence ID" value="SFN88282.1"/>
    <property type="molecule type" value="Genomic_DNA"/>
</dbReference>
<name>A0A1I5CN20_9HYPH</name>
<organism evidence="2 3">
    <name type="scientific">Cohaesibacter marisflavi</name>
    <dbReference type="NCBI Taxonomy" id="655353"/>
    <lineage>
        <taxon>Bacteria</taxon>
        <taxon>Pseudomonadati</taxon>
        <taxon>Pseudomonadota</taxon>
        <taxon>Alphaproteobacteria</taxon>
        <taxon>Hyphomicrobiales</taxon>
        <taxon>Cohaesibacteraceae</taxon>
    </lineage>
</organism>
<evidence type="ECO:0000313" key="3">
    <source>
        <dbReference type="Proteomes" id="UP000199236"/>
    </source>
</evidence>
<proteinExistence type="predicted"/>
<evidence type="ECO:0000256" key="1">
    <source>
        <dbReference type="SAM" id="MobiDB-lite"/>
    </source>
</evidence>
<dbReference type="AlphaFoldDB" id="A0A1I5CN20"/>
<evidence type="ECO:0000313" key="2">
    <source>
        <dbReference type="EMBL" id="SFN88282.1"/>
    </source>
</evidence>
<reference evidence="2 3" key="1">
    <citation type="submission" date="2016-10" db="EMBL/GenBank/DDBJ databases">
        <authorList>
            <person name="de Groot N.N."/>
        </authorList>
    </citation>
    <scope>NUCLEOTIDE SEQUENCE [LARGE SCALE GENOMIC DNA]</scope>
    <source>
        <strain evidence="2 3">CGMCC 1.9157</strain>
    </source>
</reference>